<evidence type="ECO:0000313" key="1">
    <source>
        <dbReference type="EMBL" id="SEL72873.1"/>
    </source>
</evidence>
<keyword evidence="2" id="KW-1185">Reference proteome</keyword>
<name>A0A1H7SK26_AQUAM</name>
<dbReference type="EMBL" id="FOAB01000005">
    <property type="protein sequence ID" value="SEL72873.1"/>
    <property type="molecule type" value="Genomic_DNA"/>
</dbReference>
<dbReference type="Proteomes" id="UP000198521">
    <property type="component" value="Unassembled WGS sequence"/>
</dbReference>
<dbReference type="RefSeq" id="WP_091410268.1">
    <property type="nucleotide sequence ID" value="NZ_FOAB01000005.1"/>
</dbReference>
<dbReference type="AlphaFoldDB" id="A0A1H7SK26"/>
<organism evidence="1 2">
    <name type="scientific">Aquimarina amphilecti</name>
    <dbReference type="NCBI Taxonomy" id="1038014"/>
    <lineage>
        <taxon>Bacteria</taxon>
        <taxon>Pseudomonadati</taxon>
        <taxon>Bacteroidota</taxon>
        <taxon>Flavobacteriia</taxon>
        <taxon>Flavobacteriales</taxon>
        <taxon>Flavobacteriaceae</taxon>
        <taxon>Aquimarina</taxon>
    </lineage>
</organism>
<gene>
    <name evidence="1" type="ORF">SAMN04487910_3196</name>
</gene>
<dbReference type="OrthoDB" id="1164070at2"/>
<sequence>MFKKISKIDGIQVLNKSVQKGINGGFYFDGEYGECPTPNSFFCGVPDHICCNGLCVLPEHPACGLF</sequence>
<evidence type="ECO:0000313" key="2">
    <source>
        <dbReference type="Proteomes" id="UP000198521"/>
    </source>
</evidence>
<accession>A0A1H7SK26</accession>
<reference evidence="2" key="1">
    <citation type="submission" date="2016-10" db="EMBL/GenBank/DDBJ databases">
        <authorList>
            <person name="Varghese N."/>
            <person name="Submissions S."/>
        </authorList>
    </citation>
    <scope>NUCLEOTIDE SEQUENCE [LARGE SCALE GENOMIC DNA]</scope>
    <source>
        <strain evidence="2">DSM 25232 / NCIMB 14723 / 92V</strain>
    </source>
</reference>
<proteinExistence type="predicted"/>
<protein>
    <submittedName>
        <fullName evidence="1">Uncharacterized protein</fullName>
    </submittedName>
</protein>